<dbReference type="NCBIfam" id="TIGR00589">
    <property type="entry name" value="ogt"/>
    <property type="match status" value="1"/>
</dbReference>
<evidence type="ECO:0000256" key="1">
    <source>
        <dbReference type="ARBA" id="ARBA00001286"/>
    </source>
</evidence>
<evidence type="ECO:0000256" key="8">
    <source>
        <dbReference type="ARBA" id="ARBA00049348"/>
    </source>
</evidence>
<dbReference type="InterPro" id="IPR036217">
    <property type="entry name" value="MethylDNA_cys_MeTrfase_DNAb"/>
</dbReference>
<sequence>MKKLYWQSLEINQQTFYFTVTDKGLNFVSSPHRHISELFDFYPHDRYTYQFMYDENVTGLYLDEFNEFFDKKRQSFDVPLDLSGITNQLELKVIDALREIPYGETVTYKQLAENIGKPKAIRAVASAVAKNPFLIVVPCHRVVKANGEIGEYRGGTDTKKALLEFEKTPLEKQPLIKKIPLPKLSQLGRPGL</sequence>
<dbReference type="EC" id="2.1.1.63" evidence="3"/>
<dbReference type="Pfam" id="PF01035">
    <property type="entry name" value="DNA_binding_1"/>
    <property type="match status" value="1"/>
</dbReference>
<evidence type="ECO:0000313" key="10">
    <source>
        <dbReference type="EMBL" id="KRM42432.1"/>
    </source>
</evidence>
<keyword evidence="5 10" id="KW-0808">Transferase</keyword>
<dbReference type="GO" id="GO:0006281">
    <property type="term" value="P:DNA repair"/>
    <property type="evidence" value="ECO:0007669"/>
    <property type="project" value="UniProtKB-KW"/>
</dbReference>
<dbReference type="PANTHER" id="PTHR10815">
    <property type="entry name" value="METHYLATED-DNA--PROTEIN-CYSTEINE METHYLTRANSFERASE"/>
    <property type="match status" value="1"/>
</dbReference>
<reference evidence="10 11" key="1">
    <citation type="journal article" date="2015" name="Genome Announc.">
        <title>Expanding the biotechnology potential of lactobacilli through comparative genomics of 213 strains and associated genera.</title>
        <authorList>
            <person name="Sun Z."/>
            <person name="Harris H.M."/>
            <person name="McCann A."/>
            <person name="Guo C."/>
            <person name="Argimon S."/>
            <person name="Zhang W."/>
            <person name="Yang X."/>
            <person name="Jeffery I.B."/>
            <person name="Cooney J.C."/>
            <person name="Kagawa T.F."/>
            <person name="Liu W."/>
            <person name="Song Y."/>
            <person name="Salvetti E."/>
            <person name="Wrobel A."/>
            <person name="Rasinkangas P."/>
            <person name="Parkhill J."/>
            <person name="Rea M.C."/>
            <person name="O'Sullivan O."/>
            <person name="Ritari J."/>
            <person name="Douillard F.P."/>
            <person name="Paul Ross R."/>
            <person name="Yang R."/>
            <person name="Briner A.E."/>
            <person name="Felis G.E."/>
            <person name="de Vos W.M."/>
            <person name="Barrangou R."/>
            <person name="Klaenhammer T.R."/>
            <person name="Caufield P.W."/>
            <person name="Cui Y."/>
            <person name="Zhang H."/>
            <person name="O'Toole P.W."/>
        </authorList>
    </citation>
    <scope>NUCLEOTIDE SEQUENCE [LARGE SCALE GENOMIC DNA]</scope>
    <source>
        <strain evidence="10 11">DSM 18390</strain>
    </source>
</reference>
<keyword evidence="6" id="KW-0227">DNA damage</keyword>
<evidence type="ECO:0000256" key="6">
    <source>
        <dbReference type="ARBA" id="ARBA00022763"/>
    </source>
</evidence>
<evidence type="ECO:0000256" key="3">
    <source>
        <dbReference type="ARBA" id="ARBA00011918"/>
    </source>
</evidence>
<evidence type="ECO:0000259" key="9">
    <source>
        <dbReference type="Pfam" id="PF01035"/>
    </source>
</evidence>
<evidence type="ECO:0000256" key="7">
    <source>
        <dbReference type="ARBA" id="ARBA00023204"/>
    </source>
</evidence>
<dbReference type="CDD" id="cd06445">
    <property type="entry name" value="ATase"/>
    <property type="match status" value="1"/>
</dbReference>
<dbReference type="Proteomes" id="UP000051010">
    <property type="component" value="Unassembled WGS sequence"/>
</dbReference>
<keyword evidence="7" id="KW-0234">DNA repair</keyword>
<name>A0A0R1YIX2_9LACO</name>
<proteinExistence type="inferred from homology"/>
<dbReference type="PATRIC" id="fig|1423786.4.peg.1957"/>
<dbReference type="SUPFAM" id="SSF46767">
    <property type="entry name" value="Methylated DNA-protein cysteine methyltransferase, C-terminal domain"/>
    <property type="match status" value="1"/>
</dbReference>
<evidence type="ECO:0000313" key="11">
    <source>
        <dbReference type="Proteomes" id="UP000051010"/>
    </source>
</evidence>
<dbReference type="AlphaFoldDB" id="A0A0R1YIX2"/>
<dbReference type="PROSITE" id="PS00374">
    <property type="entry name" value="MGMT"/>
    <property type="match status" value="1"/>
</dbReference>
<accession>A0A0R1YIX2</accession>
<organism evidence="10 11">
    <name type="scientific">Lentilactobacillus parafarraginis DSM 18390 = JCM 14109</name>
    <dbReference type="NCBI Taxonomy" id="1423786"/>
    <lineage>
        <taxon>Bacteria</taxon>
        <taxon>Bacillati</taxon>
        <taxon>Bacillota</taxon>
        <taxon>Bacilli</taxon>
        <taxon>Lactobacillales</taxon>
        <taxon>Lactobacillaceae</taxon>
        <taxon>Lentilactobacillus</taxon>
    </lineage>
</organism>
<evidence type="ECO:0000256" key="5">
    <source>
        <dbReference type="ARBA" id="ARBA00022679"/>
    </source>
</evidence>
<keyword evidence="4 10" id="KW-0489">Methyltransferase</keyword>
<comment type="catalytic activity">
    <reaction evidence="1">
        <text>a 4-O-methyl-thymidine in DNA + L-cysteinyl-[protein] = a thymidine in DNA + S-methyl-L-cysteinyl-[protein]</text>
        <dbReference type="Rhea" id="RHEA:53428"/>
        <dbReference type="Rhea" id="RHEA-COMP:10131"/>
        <dbReference type="Rhea" id="RHEA-COMP:10132"/>
        <dbReference type="Rhea" id="RHEA-COMP:13555"/>
        <dbReference type="Rhea" id="RHEA-COMP:13556"/>
        <dbReference type="ChEBI" id="CHEBI:29950"/>
        <dbReference type="ChEBI" id="CHEBI:82612"/>
        <dbReference type="ChEBI" id="CHEBI:137386"/>
        <dbReference type="ChEBI" id="CHEBI:137387"/>
        <dbReference type="EC" id="2.1.1.63"/>
    </reaction>
</comment>
<dbReference type="InterPro" id="IPR014048">
    <property type="entry name" value="MethylDNA_cys_MeTrfase_DNA-bd"/>
</dbReference>
<gene>
    <name evidence="10" type="ORF">FD47_GL001852</name>
</gene>
<protein>
    <recommendedName>
        <fullName evidence="3">methylated-DNA--[protein]-cysteine S-methyltransferase</fullName>
        <ecNumber evidence="3">2.1.1.63</ecNumber>
    </recommendedName>
</protein>
<dbReference type="FunFam" id="1.10.10.10:FF:000214">
    <property type="entry name" value="Methylated-DNA--protein-cysteine methyltransferase"/>
    <property type="match status" value="1"/>
</dbReference>
<dbReference type="InterPro" id="IPR001497">
    <property type="entry name" value="MethylDNA_cys_MeTrfase_AS"/>
</dbReference>
<evidence type="ECO:0000256" key="4">
    <source>
        <dbReference type="ARBA" id="ARBA00022603"/>
    </source>
</evidence>
<feature type="domain" description="Methylated-DNA-[protein]-cysteine S-methyltransferase DNA binding" evidence="9">
    <location>
        <begin position="90"/>
        <end position="167"/>
    </location>
</feature>
<dbReference type="Gene3D" id="1.10.10.10">
    <property type="entry name" value="Winged helix-like DNA-binding domain superfamily/Winged helix DNA-binding domain"/>
    <property type="match status" value="1"/>
</dbReference>
<dbReference type="EMBL" id="AZFZ01000041">
    <property type="protein sequence ID" value="KRM42432.1"/>
    <property type="molecule type" value="Genomic_DNA"/>
</dbReference>
<dbReference type="PANTHER" id="PTHR10815:SF12">
    <property type="entry name" value="METHYLATED-DNA--PROTEIN-CYSTEINE METHYLTRANSFERASE, INDUCIBLE"/>
    <property type="match status" value="1"/>
</dbReference>
<comment type="similarity">
    <text evidence="2">Belongs to the MGMT family.</text>
</comment>
<dbReference type="GO" id="GO:0032259">
    <property type="term" value="P:methylation"/>
    <property type="evidence" value="ECO:0007669"/>
    <property type="project" value="UniProtKB-KW"/>
</dbReference>
<evidence type="ECO:0000256" key="2">
    <source>
        <dbReference type="ARBA" id="ARBA00008711"/>
    </source>
</evidence>
<dbReference type="RefSeq" id="WP_054735374.1">
    <property type="nucleotide sequence ID" value="NZ_AZFZ01000041.1"/>
</dbReference>
<comment type="caution">
    <text evidence="10">The sequence shown here is derived from an EMBL/GenBank/DDBJ whole genome shotgun (WGS) entry which is preliminary data.</text>
</comment>
<comment type="catalytic activity">
    <reaction evidence="8">
        <text>a 6-O-methyl-2'-deoxyguanosine in DNA + L-cysteinyl-[protein] = S-methyl-L-cysteinyl-[protein] + a 2'-deoxyguanosine in DNA</text>
        <dbReference type="Rhea" id="RHEA:24000"/>
        <dbReference type="Rhea" id="RHEA-COMP:10131"/>
        <dbReference type="Rhea" id="RHEA-COMP:10132"/>
        <dbReference type="Rhea" id="RHEA-COMP:11367"/>
        <dbReference type="Rhea" id="RHEA-COMP:11368"/>
        <dbReference type="ChEBI" id="CHEBI:29950"/>
        <dbReference type="ChEBI" id="CHEBI:82612"/>
        <dbReference type="ChEBI" id="CHEBI:85445"/>
        <dbReference type="ChEBI" id="CHEBI:85448"/>
        <dbReference type="EC" id="2.1.1.63"/>
    </reaction>
</comment>
<dbReference type="GO" id="GO:0003908">
    <property type="term" value="F:methylated-DNA-[protein]-cysteine S-methyltransferase activity"/>
    <property type="evidence" value="ECO:0007669"/>
    <property type="project" value="UniProtKB-EC"/>
</dbReference>
<dbReference type="InterPro" id="IPR036388">
    <property type="entry name" value="WH-like_DNA-bd_sf"/>
</dbReference>